<dbReference type="Gramene" id="KQL13363">
    <property type="protein sequence ID" value="KQL13363"/>
    <property type="gene ID" value="SETIT_025476mg"/>
</dbReference>
<dbReference type="EMBL" id="AGNK02001445">
    <property type="status" value="NOT_ANNOTATED_CDS"/>
    <property type="molecule type" value="Genomic_DNA"/>
</dbReference>
<reference evidence="2" key="1">
    <citation type="journal article" date="2012" name="Nat. Biotechnol.">
        <title>Reference genome sequence of the model plant Setaria.</title>
        <authorList>
            <person name="Bennetzen J.L."/>
            <person name="Schmutz J."/>
            <person name="Wang H."/>
            <person name="Percifield R."/>
            <person name="Hawkins J."/>
            <person name="Pontaroli A.C."/>
            <person name="Estep M."/>
            <person name="Feng L."/>
            <person name="Vaughn J.N."/>
            <person name="Grimwood J."/>
            <person name="Jenkins J."/>
            <person name="Barry K."/>
            <person name="Lindquist E."/>
            <person name="Hellsten U."/>
            <person name="Deshpande S."/>
            <person name="Wang X."/>
            <person name="Wu X."/>
            <person name="Mitros T."/>
            <person name="Triplett J."/>
            <person name="Yang X."/>
            <person name="Ye C.Y."/>
            <person name="Mauro-Herrera M."/>
            <person name="Wang L."/>
            <person name="Li P."/>
            <person name="Sharma M."/>
            <person name="Sharma R."/>
            <person name="Ronald P.C."/>
            <person name="Panaud O."/>
            <person name="Kellogg E.A."/>
            <person name="Brutnell T.P."/>
            <person name="Doust A.N."/>
            <person name="Tuskan G.A."/>
            <person name="Rokhsar D."/>
            <person name="Devos K.M."/>
        </authorList>
    </citation>
    <scope>NUCLEOTIDE SEQUENCE [LARGE SCALE GENOMIC DNA]</scope>
    <source>
        <strain evidence="2">cv. Yugu1</strain>
    </source>
</reference>
<dbReference type="EnsemblPlants" id="KQL13363">
    <property type="protein sequence ID" value="KQL13363"/>
    <property type="gene ID" value="SETIT_025476mg"/>
</dbReference>
<accession>K3ZFX4</accession>
<evidence type="ECO:0000313" key="1">
    <source>
        <dbReference type="EnsemblPlants" id="KQL13363"/>
    </source>
</evidence>
<sequence length="31" mass="3420">MMYDGNMGYNCKEFLTSTVTPAMQIKASSVT</sequence>
<dbReference type="InParanoid" id="K3ZFX4"/>
<protein>
    <submittedName>
        <fullName evidence="1">Uncharacterized protein</fullName>
    </submittedName>
</protein>
<dbReference type="AlphaFoldDB" id="K3ZFX4"/>
<evidence type="ECO:0000313" key="2">
    <source>
        <dbReference type="Proteomes" id="UP000004995"/>
    </source>
</evidence>
<keyword evidence="2" id="KW-1185">Reference proteome</keyword>
<dbReference type="HOGENOM" id="CLU_3400084_0_0_1"/>
<dbReference type="Proteomes" id="UP000004995">
    <property type="component" value="Unassembled WGS sequence"/>
</dbReference>
<organism evidence="1 2">
    <name type="scientific">Setaria italica</name>
    <name type="common">Foxtail millet</name>
    <name type="synonym">Panicum italicum</name>
    <dbReference type="NCBI Taxonomy" id="4555"/>
    <lineage>
        <taxon>Eukaryota</taxon>
        <taxon>Viridiplantae</taxon>
        <taxon>Streptophyta</taxon>
        <taxon>Embryophyta</taxon>
        <taxon>Tracheophyta</taxon>
        <taxon>Spermatophyta</taxon>
        <taxon>Magnoliopsida</taxon>
        <taxon>Liliopsida</taxon>
        <taxon>Poales</taxon>
        <taxon>Poaceae</taxon>
        <taxon>PACMAD clade</taxon>
        <taxon>Panicoideae</taxon>
        <taxon>Panicodae</taxon>
        <taxon>Paniceae</taxon>
        <taxon>Cenchrinae</taxon>
        <taxon>Setaria</taxon>
    </lineage>
</organism>
<proteinExistence type="predicted"/>
<reference evidence="1" key="2">
    <citation type="submission" date="2018-08" db="UniProtKB">
        <authorList>
            <consortium name="EnsemblPlants"/>
        </authorList>
    </citation>
    <scope>IDENTIFICATION</scope>
    <source>
        <strain evidence="1">Yugu1</strain>
    </source>
</reference>
<name>K3ZFX4_SETIT</name>